<proteinExistence type="predicted"/>
<dbReference type="Proteomes" id="UP000636709">
    <property type="component" value="Unassembled WGS sequence"/>
</dbReference>
<accession>A0A835F5A9</accession>
<evidence type="ECO:0000313" key="2">
    <source>
        <dbReference type="Proteomes" id="UP000636709"/>
    </source>
</evidence>
<keyword evidence="2" id="KW-1185">Reference proteome</keyword>
<sequence length="95" mass="10227">MPTGTPFPPNFRDVIKTIMKRLFRLIDRAELAPLNELVESKTQASLGGLCATVLIASHGGLAVDCAQMADGKSAFATAQRMPSGNQQTRTVLARR</sequence>
<dbReference type="EMBL" id="JACEFO010001626">
    <property type="protein sequence ID" value="KAF8728951.1"/>
    <property type="molecule type" value="Genomic_DNA"/>
</dbReference>
<organism evidence="1 2">
    <name type="scientific">Digitaria exilis</name>
    <dbReference type="NCBI Taxonomy" id="1010633"/>
    <lineage>
        <taxon>Eukaryota</taxon>
        <taxon>Viridiplantae</taxon>
        <taxon>Streptophyta</taxon>
        <taxon>Embryophyta</taxon>
        <taxon>Tracheophyta</taxon>
        <taxon>Spermatophyta</taxon>
        <taxon>Magnoliopsida</taxon>
        <taxon>Liliopsida</taxon>
        <taxon>Poales</taxon>
        <taxon>Poaceae</taxon>
        <taxon>PACMAD clade</taxon>
        <taxon>Panicoideae</taxon>
        <taxon>Panicodae</taxon>
        <taxon>Paniceae</taxon>
        <taxon>Anthephorinae</taxon>
        <taxon>Digitaria</taxon>
    </lineage>
</organism>
<protein>
    <submittedName>
        <fullName evidence="1">Uncharacterized protein</fullName>
    </submittedName>
</protein>
<dbReference type="OrthoDB" id="8170117at2759"/>
<dbReference type="AlphaFoldDB" id="A0A835F5A9"/>
<name>A0A835F5A9_9POAL</name>
<evidence type="ECO:0000313" key="1">
    <source>
        <dbReference type="EMBL" id="KAF8728951.1"/>
    </source>
</evidence>
<dbReference type="SUPFAM" id="SSF101152">
    <property type="entry name" value="Mob1/phocein"/>
    <property type="match status" value="1"/>
</dbReference>
<gene>
    <name evidence="1" type="ORF">HU200_018252</name>
</gene>
<comment type="caution">
    <text evidence="1">The sequence shown here is derived from an EMBL/GenBank/DDBJ whole genome shotgun (WGS) entry which is preliminary data.</text>
</comment>
<reference evidence="1" key="1">
    <citation type="submission" date="2020-07" db="EMBL/GenBank/DDBJ databases">
        <title>Genome sequence and genetic diversity analysis of an under-domesticated orphan crop, white fonio (Digitaria exilis).</title>
        <authorList>
            <person name="Bennetzen J.L."/>
            <person name="Chen S."/>
            <person name="Ma X."/>
            <person name="Wang X."/>
            <person name="Yssel A.E.J."/>
            <person name="Chaluvadi S.R."/>
            <person name="Johnson M."/>
            <person name="Gangashetty P."/>
            <person name="Hamidou F."/>
            <person name="Sanogo M.D."/>
            <person name="Zwaenepoel A."/>
            <person name="Wallace J."/>
            <person name="Van De Peer Y."/>
            <person name="Van Deynze A."/>
        </authorList>
    </citation>
    <scope>NUCLEOTIDE SEQUENCE</scope>
    <source>
        <tissue evidence="1">Leaves</tissue>
    </source>
</reference>
<dbReference type="InterPro" id="IPR036703">
    <property type="entry name" value="MOB_kinase_act_sf"/>
</dbReference>